<feature type="domain" description="Aminotransferase class I/classII large" evidence="6">
    <location>
        <begin position="74"/>
        <end position="413"/>
    </location>
</feature>
<comment type="caution">
    <text evidence="7">The sequence shown here is derived from an EMBL/GenBank/DDBJ whole genome shotgun (WGS) entry which is preliminary data.</text>
</comment>
<dbReference type="Gene3D" id="3.90.1150.10">
    <property type="entry name" value="Aspartate Aminotransferase, domain 1"/>
    <property type="match status" value="1"/>
</dbReference>
<dbReference type="Gene3D" id="3.40.640.10">
    <property type="entry name" value="Type I PLP-dependent aspartate aminotransferase-like (Major domain)"/>
    <property type="match status" value="1"/>
</dbReference>
<evidence type="ECO:0000256" key="1">
    <source>
        <dbReference type="ARBA" id="ARBA00001933"/>
    </source>
</evidence>
<keyword evidence="8" id="KW-1185">Reference proteome</keyword>
<dbReference type="InterPro" id="IPR015424">
    <property type="entry name" value="PyrdxlP-dep_Trfase"/>
</dbReference>
<keyword evidence="3 4" id="KW-0663">Pyridoxal phosphate</keyword>
<dbReference type="RefSeq" id="WP_095511729.1">
    <property type="nucleotide sequence ID" value="NZ_MQWD01000001.1"/>
</dbReference>
<dbReference type="InterPro" id="IPR015421">
    <property type="entry name" value="PyrdxlP-dep_Trfase_major"/>
</dbReference>
<keyword evidence="2" id="KW-0808">Transferase</keyword>
<proteinExistence type="inferred from homology"/>
<evidence type="ECO:0000313" key="8">
    <source>
        <dbReference type="Proteomes" id="UP000216339"/>
    </source>
</evidence>
<dbReference type="InterPro" id="IPR050087">
    <property type="entry name" value="AON_synthase_class-II"/>
</dbReference>
<evidence type="ECO:0000256" key="3">
    <source>
        <dbReference type="ARBA" id="ARBA00022898"/>
    </source>
</evidence>
<dbReference type="Proteomes" id="UP000216339">
    <property type="component" value="Unassembled WGS sequence"/>
</dbReference>
<dbReference type="InterPro" id="IPR001917">
    <property type="entry name" value="Aminotrans_II_pyridoxalP_BS"/>
</dbReference>
<dbReference type="AlphaFoldDB" id="A0A271J446"/>
<dbReference type="InterPro" id="IPR004839">
    <property type="entry name" value="Aminotransferase_I/II_large"/>
</dbReference>
<dbReference type="EMBL" id="MQWD01000001">
    <property type="protein sequence ID" value="PAP78058.1"/>
    <property type="molecule type" value="Genomic_DNA"/>
</dbReference>
<feature type="region of interest" description="Disordered" evidence="5">
    <location>
        <begin position="1"/>
        <end position="23"/>
    </location>
</feature>
<evidence type="ECO:0000256" key="4">
    <source>
        <dbReference type="RuleBase" id="RU003693"/>
    </source>
</evidence>
<dbReference type="InterPro" id="IPR015422">
    <property type="entry name" value="PyrdxlP-dep_Trfase_small"/>
</dbReference>
<protein>
    <submittedName>
        <fullName evidence="7">8-amino-7-oxononanoate synthase</fullName>
    </submittedName>
</protein>
<dbReference type="Pfam" id="PF00155">
    <property type="entry name" value="Aminotran_1_2"/>
    <property type="match status" value="1"/>
</dbReference>
<dbReference type="PANTHER" id="PTHR13693:SF3">
    <property type="entry name" value="LD36009P"/>
    <property type="match status" value="1"/>
</dbReference>
<comment type="similarity">
    <text evidence="4">Belongs to the class-II pyridoxal-phosphate-dependent aminotransferase family.</text>
</comment>
<evidence type="ECO:0000256" key="5">
    <source>
        <dbReference type="SAM" id="MobiDB-lite"/>
    </source>
</evidence>
<evidence type="ECO:0000259" key="6">
    <source>
        <dbReference type="Pfam" id="PF00155"/>
    </source>
</evidence>
<sequence>MTLPDFHGQQPTGPTPDPASRPKASVFDKATRFFDPEGDYVKVTEAGLYPYFRAIEVNEGSRAVMDGRETIMAGSNNYLGLTSDPRVVQAAKDAVDRYGTGCTGSRFLNGTLDLHLELEERLAAFMRKEACVLFSTGYMTNQGLLQSVAQRGDVIFSDKDNHACILAGQQVSAAETVRYRHNDLDHLRTFLQRTSEERPEAGKLIVTDGVFSMSGTLAKVPELVALAEEFGAALMLDDAHAVGVVGDGGRGSASVFGLEDRVDLTTGTFSKSFSSLGGFAVGDETVIEYVRHTASTHIFSASMPPSAVATVLACLDILETEPERLDRLQEISDFMRDGFRALGFDVWASQTPIIPVVIGEMYRCFEFWKDLLDAGVFANAVIPPAVPKGQSLMRTSYMATHTDAELQTVLDAFEQVGLKHGIIAPGGKPGPAMTNGRA</sequence>
<name>A0A271J446_9BACT</name>
<dbReference type="GO" id="GO:0030170">
    <property type="term" value="F:pyridoxal phosphate binding"/>
    <property type="evidence" value="ECO:0007669"/>
    <property type="project" value="InterPro"/>
</dbReference>
<gene>
    <name evidence="7" type="ORF">BSZ37_17250</name>
</gene>
<reference evidence="7 8" key="1">
    <citation type="submission" date="2016-11" db="EMBL/GenBank/DDBJ databases">
        <title>Study of marine rhodopsin-containing bacteria.</title>
        <authorList>
            <person name="Yoshizawa S."/>
            <person name="Kumagai Y."/>
            <person name="Kogure K."/>
        </authorList>
    </citation>
    <scope>NUCLEOTIDE SEQUENCE [LARGE SCALE GENOMIC DNA]</scope>
    <source>
        <strain evidence="7 8">SAORIC-28</strain>
    </source>
</reference>
<evidence type="ECO:0000256" key="2">
    <source>
        <dbReference type="ARBA" id="ARBA00022679"/>
    </source>
</evidence>
<organism evidence="7 8">
    <name type="scientific">Rubrivirga marina</name>
    <dbReference type="NCBI Taxonomy" id="1196024"/>
    <lineage>
        <taxon>Bacteria</taxon>
        <taxon>Pseudomonadati</taxon>
        <taxon>Rhodothermota</taxon>
        <taxon>Rhodothermia</taxon>
        <taxon>Rhodothermales</taxon>
        <taxon>Rubricoccaceae</taxon>
        <taxon>Rubrivirga</taxon>
    </lineage>
</organism>
<dbReference type="PROSITE" id="PS00599">
    <property type="entry name" value="AA_TRANSFER_CLASS_2"/>
    <property type="match status" value="1"/>
</dbReference>
<dbReference type="CDD" id="cd06454">
    <property type="entry name" value="KBL_like"/>
    <property type="match status" value="1"/>
</dbReference>
<accession>A0A271J446</accession>
<dbReference type="PANTHER" id="PTHR13693">
    <property type="entry name" value="CLASS II AMINOTRANSFERASE/8-AMINO-7-OXONONANOATE SYNTHASE"/>
    <property type="match status" value="1"/>
</dbReference>
<evidence type="ECO:0000313" key="7">
    <source>
        <dbReference type="EMBL" id="PAP78058.1"/>
    </source>
</evidence>
<dbReference type="SUPFAM" id="SSF53383">
    <property type="entry name" value="PLP-dependent transferases"/>
    <property type="match status" value="1"/>
</dbReference>
<comment type="cofactor">
    <cofactor evidence="1 4">
        <name>pyridoxal 5'-phosphate</name>
        <dbReference type="ChEBI" id="CHEBI:597326"/>
    </cofactor>
</comment>
<dbReference type="OrthoDB" id="9807157at2"/>
<dbReference type="GO" id="GO:0016740">
    <property type="term" value="F:transferase activity"/>
    <property type="evidence" value="ECO:0007669"/>
    <property type="project" value="UniProtKB-KW"/>
</dbReference>